<dbReference type="STRING" id="28087.Lsai_0216"/>
<keyword evidence="3" id="KW-0732">Signal</keyword>
<dbReference type="SUPFAM" id="SSF102522">
    <property type="entry name" value="Bacterial fluorinating enzyme, N-terminal domain"/>
    <property type="match status" value="1"/>
</dbReference>
<dbReference type="GO" id="GO:0016740">
    <property type="term" value="F:transferase activity"/>
    <property type="evidence" value="ECO:0007669"/>
    <property type="project" value="UniProtKB-KW"/>
</dbReference>
<feature type="domain" description="S-adenosyl-l-methionine hydroxide adenosyltransferase C-terminal" evidence="5">
    <location>
        <begin position="205"/>
        <end position="299"/>
    </location>
</feature>
<dbReference type="RefSeq" id="WP_035905687.1">
    <property type="nucleotide sequence ID" value="NZ_CAAAJE010000005.1"/>
</dbReference>
<name>A0A0W0YTD4_9GAMM</name>
<dbReference type="AlphaFoldDB" id="A0A0W0YTD4"/>
<accession>A0A0W0YTD4</accession>
<evidence type="ECO:0000259" key="4">
    <source>
        <dbReference type="Pfam" id="PF01887"/>
    </source>
</evidence>
<feature type="signal peptide" evidence="3">
    <location>
        <begin position="1"/>
        <end position="29"/>
    </location>
</feature>
<dbReference type="InterPro" id="IPR023228">
    <property type="entry name" value="SAM_OH_AdoTrfase_N_sf"/>
</dbReference>
<dbReference type="InterPro" id="IPR023227">
    <property type="entry name" value="SAM_OH_AdoTrfase_C_sf"/>
</dbReference>
<dbReference type="Pfam" id="PF20257">
    <property type="entry name" value="SAM_HAT_C"/>
    <property type="match status" value="1"/>
</dbReference>
<evidence type="ECO:0000313" key="6">
    <source>
        <dbReference type="EMBL" id="KTD60106.1"/>
    </source>
</evidence>
<dbReference type="Proteomes" id="UP000054621">
    <property type="component" value="Unassembled WGS sequence"/>
</dbReference>
<evidence type="ECO:0000256" key="2">
    <source>
        <dbReference type="ARBA" id="ARBA00024035"/>
    </source>
</evidence>
<protein>
    <submittedName>
        <fullName evidence="6">Adenosyl-chloride synthase</fullName>
        <ecNumber evidence="6">2.5.1.94</ecNumber>
    </submittedName>
</protein>
<evidence type="ECO:0000256" key="1">
    <source>
        <dbReference type="ARBA" id="ARBA00022691"/>
    </source>
</evidence>
<dbReference type="InterPro" id="IPR046469">
    <property type="entry name" value="SAM_HAT_N"/>
</dbReference>
<evidence type="ECO:0000313" key="7">
    <source>
        <dbReference type="Proteomes" id="UP000054621"/>
    </source>
</evidence>
<dbReference type="EC" id="2.5.1.94" evidence="6"/>
<dbReference type="PIRSF" id="PIRSF006779">
    <property type="entry name" value="UCP006779"/>
    <property type="match status" value="1"/>
</dbReference>
<reference evidence="6 7" key="1">
    <citation type="submission" date="2015-11" db="EMBL/GenBank/DDBJ databases">
        <title>Genomic analysis of 38 Legionella species identifies large and diverse effector repertoires.</title>
        <authorList>
            <person name="Burstein D."/>
            <person name="Amaro F."/>
            <person name="Zusman T."/>
            <person name="Lifshitz Z."/>
            <person name="Cohen O."/>
            <person name="Gilbert J.A."/>
            <person name="Pupko T."/>
            <person name="Shuman H.A."/>
            <person name="Segal G."/>
        </authorList>
    </citation>
    <scope>NUCLEOTIDE SEQUENCE [LARGE SCALE GENOMIC DNA]</scope>
    <source>
        <strain evidence="6 7">Mt.St.Helens-4</strain>
    </source>
</reference>
<comment type="caution">
    <text evidence="6">The sequence shown here is derived from an EMBL/GenBank/DDBJ whole genome shotgun (WGS) entry which is preliminary data.</text>
</comment>
<dbReference type="EMBL" id="LNYV01000003">
    <property type="protein sequence ID" value="KTD60106.1"/>
    <property type="molecule type" value="Genomic_DNA"/>
</dbReference>
<feature type="domain" description="S-adenosyl-l-methionine hydroxide adenosyltransferase N-terminal" evidence="4">
    <location>
        <begin position="32"/>
        <end position="181"/>
    </location>
</feature>
<keyword evidence="6" id="KW-0808">Transferase</keyword>
<dbReference type="PATRIC" id="fig|28087.4.peg.229"/>
<feature type="chain" id="PRO_5006917919" evidence="3">
    <location>
        <begin position="30"/>
        <end position="320"/>
    </location>
</feature>
<dbReference type="InterPro" id="IPR002747">
    <property type="entry name" value="SAM_OH_AdoTrfase"/>
</dbReference>
<dbReference type="PANTHER" id="PTHR35092:SF1">
    <property type="entry name" value="CHLORINASE MJ1651"/>
    <property type="match status" value="1"/>
</dbReference>
<proteinExistence type="inferred from homology"/>
<dbReference type="Gene3D" id="2.40.30.90">
    <property type="entry name" value="Bacterial fluorinating enzyme like"/>
    <property type="match status" value="1"/>
</dbReference>
<organism evidence="6 7">
    <name type="scientific">Legionella sainthelensi</name>
    <dbReference type="NCBI Taxonomy" id="28087"/>
    <lineage>
        <taxon>Bacteria</taxon>
        <taxon>Pseudomonadati</taxon>
        <taxon>Pseudomonadota</taxon>
        <taxon>Gammaproteobacteria</taxon>
        <taxon>Legionellales</taxon>
        <taxon>Legionellaceae</taxon>
        <taxon>Legionella</taxon>
    </lineage>
</organism>
<gene>
    <name evidence="6" type="primary">salL</name>
    <name evidence="6" type="ORF">Lsai_0216</name>
</gene>
<dbReference type="InterPro" id="IPR046470">
    <property type="entry name" value="SAM_HAT_C"/>
</dbReference>
<dbReference type="Pfam" id="PF01887">
    <property type="entry name" value="SAM_HAT_N"/>
    <property type="match status" value="1"/>
</dbReference>
<sequence length="320" mass="36203">MVKIKHIFYNLNNVLLFFFLCLLTCRAQSAIVVFQSDFGTKDGAVSEVKGVMYTVDPSLIISDLTHEIPAYNIWEASYRLYQTAPYWPKDTVFISVVDPGVGTKRRSIVVLTNNGQYFVTPDNGTLTLIDNRFGIKEVREIDETKNRLDGSGSSNTFFGRDVYGYTAAKLASGKISFEEVGPKLYEPIVKIPYQKATIENDKLQGTIVILDPQYGNLWTNIDKQLLEQYGFEPGACYKVRIYHKNHNTFVGLLLYQKTFGDISKGKDLLYLNSLLHLAIATNQGSFAKIHKIGSGPDWTITVEKSKKSKKQCDSEWIYIQ</sequence>
<dbReference type="SUPFAM" id="SSF101852">
    <property type="entry name" value="Bacterial fluorinating enzyme, C-terminal domain"/>
    <property type="match status" value="1"/>
</dbReference>
<evidence type="ECO:0000256" key="3">
    <source>
        <dbReference type="SAM" id="SignalP"/>
    </source>
</evidence>
<evidence type="ECO:0000259" key="5">
    <source>
        <dbReference type="Pfam" id="PF20257"/>
    </source>
</evidence>
<dbReference type="PANTHER" id="PTHR35092">
    <property type="entry name" value="CHLORINASE MJ1651"/>
    <property type="match status" value="1"/>
</dbReference>
<comment type="similarity">
    <text evidence="2">Belongs to the SAM hydrolase / SAM-dependent halogenase family.</text>
</comment>
<dbReference type="Gene3D" id="3.40.50.10790">
    <property type="entry name" value="S-adenosyl-l-methionine hydroxide adenosyltransferase, N-terminal"/>
    <property type="match status" value="1"/>
</dbReference>
<dbReference type="OrthoDB" id="9792195at2"/>
<dbReference type="eggNOG" id="COG1912">
    <property type="taxonomic scope" value="Bacteria"/>
</dbReference>
<keyword evidence="1" id="KW-0949">S-adenosyl-L-methionine</keyword>